<evidence type="ECO:0000313" key="2">
    <source>
        <dbReference type="EMBL" id="NKE73184.1"/>
    </source>
</evidence>
<dbReference type="Pfam" id="PF03259">
    <property type="entry name" value="Robl_LC7"/>
    <property type="match status" value="1"/>
</dbReference>
<organism evidence="2 3">
    <name type="scientific">Candidatus Manganitrophus noduliformans</name>
    <dbReference type="NCBI Taxonomy" id="2606439"/>
    <lineage>
        <taxon>Bacteria</taxon>
        <taxon>Pseudomonadati</taxon>
        <taxon>Nitrospirota</taxon>
        <taxon>Nitrospiria</taxon>
        <taxon>Candidatus Troglogloeales</taxon>
        <taxon>Candidatus Manganitrophaceae</taxon>
        <taxon>Candidatus Manganitrophus</taxon>
    </lineage>
</organism>
<name>A0A7X6DTR9_9BACT</name>
<feature type="domain" description="Roadblock/LAMTOR2" evidence="1">
    <location>
        <begin position="67"/>
        <end position="158"/>
    </location>
</feature>
<evidence type="ECO:0000313" key="3">
    <source>
        <dbReference type="Proteomes" id="UP000534783"/>
    </source>
</evidence>
<dbReference type="SUPFAM" id="SSF103196">
    <property type="entry name" value="Roadblock/LC7 domain"/>
    <property type="match status" value="1"/>
</dbReference>
<dbReference type="InterPro" id="IPR004942">
    <property type="entry name" value="Roadblock/LAMTOR2_dom"/>
</dbReference>
<accession>A0A7X6DTR9</accession>
<comment type="caution">
    <text evidence="2">The sequence shown here is derived from an EMBL/GenBank/DDBJ whole genome shotgun (WGS) entry which is preliminary data.</text>
</comment>
<dbReference type="SMART" id="SM00960">
    <property type="entry name" value="Robl_LC7"/>
    <property type="match status" value="1"/>
</dbReference>
<keyword evidence="3" id="KW-1185">Reference proteome</keyword>
<reference evidence="2 3" key="1">
    <citation type="journal article" date="2020" name="Nature">
        <title>Bacterial chemolithoautotrophy via manganese oxidation.</title>
        <authorList>
            <person name="Yu H."/>
            <person name="Leadbetter J.R."/>
        </authorList>
    </citation>
    <scope>NUCLEOTIDE SEQUENCE [LARGE SCALE GENOMIC DNA]</scope>
    <source>
        <strain evidence="2 3">Mn-1</strain>
    </source>
</reference>
<gene>
    <name evidence="2" type="ORF">MNODULE_20725</name>
</gene>
<dbReference type="Gene3D" id="3.30.450.30">
    <property type="entry name" value="Dynein light chain 2a, cytoplasmic"/>
    <property type="match status" value="1"/>
</dbReference>
<sequence>MYIKSCWRETLPMKKAGKVLKRPFSPFCSNREGAGLPKKVPELTIRKRRRPNASNLGSIPSGKKMNLKENLKKISEKVDDLRGIAIAAADGIIVEEHRVDSSLDLTSIVAECGALWKSAEKASQSVELGASEEMTIVTERAIILVKKINPEYFLLLVVASEKNFGKGRFLLRMEAATLVEELS</sequence>
<protein>
    <recommendedName>
        <fullName evidence="1">Roadblock/LAMTOR2 domain-containing protein</fullName>
    </recommendedName>
</protein>
<proteinExistence type="predicted"/>
<dbReference type="AlphaFoldDB" id="A0A7X6DTR9"/>
<evidence type="ECO:0000259" key="1">
    <source>
        <dbReference type="SMART" id="SM00960"/>
    </source>
</evidence>
<dbReference type="Proteomes" id="UP000534783">
    <property type="component" value="Unassembled WGS sequence"/>
</dbReference>
<dbReference type="EMBL" id="VTOW01000005">
    <property type="protein sequence ID" value="NKE73184.1"/>
    <property type="molecule type" value="Genomic_DNA"/>
</dbReference>